<dbReference type="OrthoDB" id="10262413at2759"/>
<name>A0A316V9Y8_9BASI</name>
<dbReference type="RefSeq" id="XP_025354731.1">
    <property type="nucleotide sequence ID" value="XM_025495812.1"/>
</dbReference>
<sequence>KNLFLIGPGFIGGSLLVRLKETRPDLNLRALTRREEQAKELRSLGIEPILGELNDAATIKKAVQESDIVIHTATADDAPSAFAVVDGIKERKDKNKKIIYIQTSGNDELTWSAKSLAGTSIEERTLSDAEGDETLENGRIQPDAYHRHVDGPLREKLFNDEAEKEFNASTTIMMPPLIYGIGSEPWKRISIQIPMLTTTMLKKGLFTLPEGFKGAWNGVWVHDLVEAYLVLLKELEAHTPG</sequence>
<dbReference type="PANTHER" id="PTHR48079:SF6">
    <property type="entry name" value="NAD(P)-BINDING DOMAIN-CONTAINING PROTEIN-RELATED"/>
    <property type="match status" value="1"/>
</dbReference>
<organism evidence="2 3">
    <name type="scientific">Meira miltonrushii</name>
    <dbReference type="NCBI Taxonomy" id="1280837"/>
    <lineage>
        <taxon>Eukaryota</taxon>
        <taxon>Fungi</taxon>
        <taxon>Dikarya</taxon>
        <taxon>Basidiomycota</taxon>
        <taxon>Ustilaginomycotina</taxon>
        <taxon>Exobasidiomycetes</taxon>
        <taxon>Exobasidiales</taxon>
        <taxon>Brachybasidiaceae</taxon>
        <taxon>Meira</taxon>
    </lineage>
</organism>
<reference evidence="2 3" key="1">
    <citation type="journal article" date="2018" name="Mol. Biol. Evol.">
        <title>Broad Genomic Sampling Reveals a Smut Pathogenic Ancestry of the Fungal Clade Ustilaginomycotina.</title>
        <authorList>
            <person name="Kijpornyongpan T."/>
            <person name="Mondo S.J."/>
            <person name="Barry K."/>
            <person name="Sandor L."/>
            <person name="Lee J."/>
            <person name="Lipzen A."/>
            <person name="Pangilinan J."/>
            <person name="LaButti K."/>
            <person name="Hainaut M."/>
            <person name="Henrissat B."/>
            <person name="Grigoriev I.V."/>
            <person name="Spatafora J.W."/>
            <person name="Aime M.C."/>
        </authorList>
    </citation>
    <scope>NUCLEOTIDE SEQUENCE [LARGE SCALE GENOMIC DNA]</scope>
    <source>
        <strain evidence="2 3">MCA 3882</strain>
    </source>
</reference>
<dbReference type="STRING" id="1280837.A0A316V9Y8"/>
<dbReference type="Gene3D" id="3.40.50.720">
    <property type="entry name" value="NAD(P)-binding Rossmann-like Domain"/>
    <property type="match status" value="1"/>
</dbReference>
<dbReference type="GeneID" id="37017593"/>
<dbReference type="InterPro" id="IPR016040">
    <property type="entry name" value="NAD(P)-bd_dom"/>
</dbReference>
<dbReference type="AlphaFoldDB" id="A0A316V9Y8"/>
<dbReference type="EMBL" id="KZ819604">
    <property type="protein sequence ID" value="PWN34429.1"/>
    <property type="molecule type" value="Genomic_DNA"/>
</dbReference>
<dbReference type="Proteomes" id="UP000245771">
    <property type="component" value="Unassembled WGS sequence"/>
</dbReference>
<dbReference type="GO" id="GO:0004029">
    <property type="term" value="F:aldehyde dehydrogenase (NAD+) activity"/>
    <property type="evidence" value="ECO:0007669"/>
    <property type="project" value="TreeGrafter"/>
</dbReference>
<dbReference type="FunCoup" id="A0A316V9Y8">
    <property type="interactions" value="17"/>
</dbReference>
<evidence type="ECO:0000313" key="2">
    <source>
        <dbReference type="EMBL" id="PWN34429.1"/>
    </source>
</evidence>
<feature type="non-terminal residue" evidence="2">
    <location>
        <position position="1"/>
    </location>
</feature>
<dbReference type="PANTHER" id="PTHR48079">
    <property type="entry name" value="PROTEIN YEEZ"/>
    <property type="match status" value="1"/>
</dbReference>
<feature type="domain" description="NAD(P)-binding" evidence="1">
    <location>
        <begin position="9"/>
        <end position="122"/>
    </location>
</feature>
<dbReference type="GO" id="GO:0005737">
    <property type="term" value="C:cytoplasm"/>
    <property type="evidence" value="ECO:0007669"/>
    <property type="project" value="TreeGrafter"/>
</dbReference>
<dbReference type="InterPro" id="IPR051783">
    <property type="entry name" value="NAD(P)-dependent_oxidoreduct"/>
</dbReference>
<protein>
    <submittedName>
        <fullName evidence="2">NAD(P)-binding protein</fullName>
    </submittedName>
</protein>
<dbReference type="InParanoid" id="A0A316V9Y8"/>
<keyword evidence="3" id="KW-1185">Reference proteome</keyword>
<proteinExistence type="predicted"/>
<gene>
    <name evidence="2" type="ORF">FA14DRAFT_107518</name>
</gene>
<dbReference type="InterPro" id="IPR036291">
    <property type="entry name" value="NAD(P)-bd_dom_sf"/>
</dbReference>
<dbReference type="SUPFAM" id="SSF51735">
    <property type="entry name" value="NAD(P)-binding Rossmann-fold domains"/>
    <property type="match status" value="1"/>
</dbReference>
<evidence type="ECO:0000313" key="3">
    <source>
        <dbReference type="Proteomes" id="UP000245771"/>
    </source>
</evidence>
<feature type="non-terminal residue" evidence="2">
    <location>
        <position position="241"/>
    </location>
</feature>
<accession>A0A316V9Y8</accession>
<dbReference type="Pfam" id="PF13460">
    <property type="entry name" value="NAD_binding_10"/>
    <property type="match status" value="1"/>
</dbReference>
<evidence type="ECO:0000259" key="1">
    <source>
        <dbReference type="Pfam" id="PF13460"/>
    </source>
</evidence>